<dbReference type="Gene3D" id="3.30.750.24">
    <property type="entry name" value="STAS domain"/>
    <property type="match status" value="1"/>
</dbReference>
<feature type="transmembrane region" description="Helical" evidence="5">
    <location>
        <begin position="133"/>
        <end position="152"/>
    </location>
</feature>
<dbReference type="CDD" id="cd07042">
    <property type="entry name" value="STAS_SulP_like_sulfate_transporter"/>
    <property type="match status" value="1"/>
</dbReference>
<evidence type="ECO:0000256" key="1">
    <source>
        <dbReference type="ARBA" id="ARBA00004141"/>
    </source>
</evidence>
<evidence type="ECO:0000256" key="4">
    <source>
        <dbReference type="ARBA" id="ARBA00023136"/>
    </source>
</evidence>
<dbReference type="InterPro" id="IPR001902">
    <property type="entry name" value="SLC26A/SulP_fam"/>
</dbReference>
<evidence type="ECO:0000256" key="3">
    <source>
        <dbReference type="ARBA" id="ARBA00022989"/>
    </source>
</evidence>
<dbReference type="Pfam" id="PF01740">
    <property type="entry name" value="STAS"/>
    <property type="match status" value="1"/>
</dbReference>
<feature type="transmembrane region" description="Helical" evidence="5">
    <location>
        <begin position="431"/>
        <end position="463"/>
    </location>
</feature>
<protein>
    <recommendedName>
        <fullName evidence="6">STAS domain-containing protein</fullName>
    </recommendedName>
</protein>
<dbReference type="GO" id="GO:0008271">
    <property type="term" value="F:secondary active sulfate transmembrane transporter activity"/>
    <property type="evidence" value="ECO:0007669"/>
    <property type="project" value="InterPro"/>
</dbReference>
<feature type="transmembrane region" description="Helical" evidence="5">
    <location>
        <begin position="32"/>
        <end position="53"/>
    </location>
</feature>
<dbReference type="EMBL" id="JAWJWE010000002">
    <property type="protein sequence ID" value="KAK6643070.1"/>
    <property type="molecule type" value="Genomic_DNA"/>
</dbReference>
<dbReference type="PANTHER" id="PTHR11814">
    <property type="entry name" value="SULFATE TRANSPORTER"/>
    <property type="match status" value="1"/>
</dbReference>
<feature type="domain" description="STAS" evidence="6">
    <location>
        <begin position="494"/>
        <end position="561"/>
    </location>
</feature>
<proteinExistence type="predicted"/>
<feature type="transmembrane region" description="Helical" evidence="5">
    <location>
        <begin position="223"/>
        <end position="246"/>
    </location>
</feature>
<dbReference type="InterPro" id="IPR036513">
    <property type="entry name" value="STAS_dom_sf"/>
</dbReference>
<evidence type="ECO:0000259" key="6">
    <source>
        <dbReference type="PROSITE" id="PS50801"/>
    </source>
</evidence>
<keyword evidence="2 5" id="KW-0812">Transmembrane</keyword>
<keyword evidence="3 5" id="KW-1133">Transmembrane helix</keyword>
<dbReference type="GO" id="GO:0016020">
    <property type="term" value="C:membrane"/>
    <property type="evidence" value="ECO:0007669"/>
    <property type="project" value="UniProtKB-SubCell"/>
</dbReference>
<dbReference type="InterPro" id="IPR018045">
    <property type="entry name" value="S04_transporter_CS"/>
</dbReference>
<evidence type="ECO:0000256" key="5">
    <source>
        <dbReference type="SAM" id="Phobius"/>
    </source>
</evidence>
<dbReference type="Pfam" id="PF00916">
    <property type="entry name" value="Sulfate_transp"/>
    <property type="match status" value="1"/>
</dbReference>
<feature type="transmembrane region" description="Helical" evidence="5">
    <location>
        <begin position="364"/>
        <end position="384"/>
    </location>
</feature>
<dbReference type="SUPFAM" id="SSF52091">
    <property type="entry name" value="SpoIIaa-like"/>
    <property type="match status" value="1"/>
</dbReference>
<gene>
    <name evidence="7" type="ORF">RUM43_004573</name>
</gene>
<sequence length="620" mass="67806">MKIKCSNIKVRSIVENKIPIVTWLPKYKLSSLFADFVAGLTVGLTLIPQAIAYAALAGLEPQYGLYSGLAGTFVYIFFGTVKQVNIGPTAVVSLLTYNYTRGTNSDFAVLLCFLSGVVELLSGLFNLGCLVEFVSVPVTAGFSSAAALVIACSQIKGLLGISINSENFIQTWSEVFQHVADTRPWDLTLSIGCCVILLSLRKLKDVRIGFCASAKLNTVTNHVLWLLSTARNALVVIACAGMAYFLTRGHETPFLLTGAIQAGFPNVDFPPFSTTVGNKTYSFVEMCSYLGKGIVVVPLVSLLNNVAIAKAFASEGIFDGSQEMMTLGLCNVVASFFRSMPVSGSFSRSAVNNASGVKTPMGNLYTGCLVVLALGFLTPYFYYIPKATLSSVIVCAVIFMVEFRLIGHIWRANKNEYYFNSIVPIVIEKDLIPAFATFFACLWSGVEVGILFGLAIDLIYLLYLNARPSCKVEGKLNLESPEYVKFCPKTSFLFPNIDYIRTKINKVIVDTSDVPLIIDCSHVNVVDFSAIQGLRALIGDVKKKNRQIIFYKLKESIVKRLSEVIGDDFVHVSTDLGQLSKDLFENSKLSSPFDSDPSHLNISMEKLKLSSKTDVEAINR</sequence>
<dbReference type="InterPro" id="IPR002645">
    <property type="entry name" value="STAS_dom"/>
</dbReference>
<organism evidence="7 8">
    <name type="scientific">Polyplax serrata</name>
    <name type="common">Common mouse louse</name>
    <dbReference type="NCBI Taxonomy" id="468196"/>
    <lineage>
        <taxon>Eukaryota</taxon>
        <taxon>Metazoa</taxon>
        <taxon>Ecdysozoa</taxon>
        <taxon>Arthropoda</taxon>
        <taxon>Hexapoda</taxon>
        <taxon>Insecta</taxon>
        <taxon>Pterygota</taxon>
        <taxon>Neoptera</taxon>
        <taxon>Paraneoptera</taxon>
        <taxon>Psocodea</taxon>
        <taxon>Troctomorpha</taxon>
        <taxon>Phthiraptera</taxon>
        <taxon>Anoplura</taxon>
        <taxon>Polyplacidae</taxon>
        <taxon>Polyplax</taxon>
    </lineage>
</organism>
<dbReference type="InterPro" id="IPR011547">
    <property type="entry name" value="SLC26A/SulP_dom"/>
</dbReference>
<evidence type="ECO:0000256" key="2">
    <source>
        <dbReference type="ARBA" id="ARBA00022692"/>
    </source>
</evidence>
<dbReference type="AlphaFoldDB" id="A0AAN8SDH3"/>
<feature type="transmembrane region" description="Helical" evidence="5">
    <location>
        <begin position="391"/>
        <end position="411"/>
    </location>
</feature>
<keyword evidence="4 5" id="KW-0472">Membrane</keyword>
<accession>A0AAN8SDH3</accession>
<feature type="transmembrane region" description="Helical" evidence="5">
    <location>
        <begin position="73"/>
        <end position="95"/>
    </location>
</feature>
<evidence type="ECO:0000313" key="8">
    <source>
        <dbReference type="Proteomes" id="UP001372834"/>
    </source>
</evidence>
<evidence type="ECO:0000313" key="7">
    <source>
        <dbReference type="EMBL" id="KAK6643070.1"/>
    </source>
</evidence>
<dbReference type="PROSITE" id="PS50801">
    <property type="entry name" value="STAS"/>
    <property type="match status" value="1"/>
</dbReference>
<feature type="transmembrane region" description="Helical" evidence="5">
    <location>
        <begin position="289"/>
        <end position="312"/>
    </location>
</feature>
<dbReference type="Proteomes" id="UP001372834">
    <property type="component" value="Unassembled WGS sequence"/>
</dbReference>
<reference evidence="7 8" key="1">
    <citation type="submission" date="2023-10" db="EMBL/GenBank/DDBJ databases">
        <title>Genomes of two closely related lineages of the louse Polyplax serrata with different host specificities.</title>
        <authorList>
            <person name="Martinu J."/>
            <person name="Tarabai H."/>
            <person name="Stefka J."/>
            <person name="Hypsa V."/>
        </authorList>
    </citation>
    <scope>NUCLEOTIDE SEQUENCE [LARGE SCALE GENOMIC DNA]</scope>
    <source>
        <strain evidence="7">HR10_N</strain>
    </source>
</reference>
<dbReference type="PROSITE" id="PS01130">
    <property type="entry name" value="SLC26A"/>
    <property type="match status" value="1"/>
</dbReference>
<name>A0AAN8SDH3_POLSC</name>
<comment type="subcellular location">
    <subcellularLocation>
        <location evidence="1">Membrane</location>
        <topology evidence="1">Multi-pass membrane protein</topology>
    </subcellularLocation>
</comment>
<comment type="caution">
    <text evidence="7">The sequence shown here is derived from an EMBL/GenBank/DDBJ whole genome shotgun (WGS) entry which is preliminary data.</text>
</comment>
<feature type="transmembrane region" description="Helical" evidence="5">
    <location>
        <begin position="107"/>
        <end position="127"/>
    </location>
</feature>